<feature type="transmembrane region" description="Helical" evidence="2">
    <location>
        <begin position="191"/>
        <end position="209"/>
    </location>
</feature>
<sequence length="241" mass="24861">MRSAHRREIALAVTLSGIAGYLDAVGFLELKGSFVSFMSGNTTELATQLGTGRLGGAGTVASILAMFFCGAVIGAIAARFWDGRTTVLLTTTVLLAASALACVFVAPSSAFAIGLPAAMGAMNSTFLRKGEVSIGLTYMTGTLVKAGQQLVEAFTGGPRMLWLRNLSLWFALAVGGMIGAATHNLTGPTSAVWISVAAMLVVTSATVAVRRRTGRFGVPSAGHAARETRVVHDPPSPDEVS</sequence>
<name>A0ABP5UIX2_9ACTN</name>
<dbReference type="PANTHER" id="PTHR37314">
    <property type="entry name" value="SLR0142 PROTEIN"/>
    <property type="match status" value="1"/>
</dbReference>
<feature type="region of interest" description="Disordered" evidence="1">
    <location>
        <begin position="218"/>
        <end position="241"/>
    </location>
</feature>
<keyword evidence="4" id="KW-1185">Reference proteome</keyword>
<evidence type="ECO:0000313" key="4">
    <source>
        <dbReference type="Proteomes" id="UP001501170"/>
    </source>
</evidence>
<evidence type="ECO:0000256" key="2">
    <source>
        <dbReference type="SAM" id="Phobius"/>
    </source>
</evidence>
<organism evidence="3 4">
    <name type="scientific">Gordonia cholesterolivorans</name>
    <dbReference type="NCBI Taxonomy" id="559625"/>
    <lineage>
        <taxon>Bacteria</taxon>
        <taxon>Bacillati</taxon>
        <taxon>Actinomycetota</taxon>
        <taxon>Actinomycetes</taxon>
        <taxon>Mycobacteriales</taxon>
        <taxon>Gordoniaceae</taxon>
        <taxon>Gordonia</taxon>
    </lineage>
</organism>
<feature type="transmembrane region" description="Helical" evidence="2">
    <location>
        <begin position="60"/>
        <end position="81"/>
    </location>
</feature>
<keyword evidence="2" id="KW-1133">Transmembrane helix</keyword>
<dbReference type="Pfam" id="PF06912">
    <property type="entry name" value="DUF1275"/>
    <property type="match status" value="1"/>
</dbReference>
<feature type="transmembrane region" description="Helical" evidence="2">
    <location>
        <begin position="93"/>
        <end position="115"/>
    </location>
</feature>
<accession>A0ABP5UIX2</accession>
<keyword evidence="2" id="KW-0812">Transmembrane</keyword>
<dbReference type="PANTHER" id="PTHR37314:SF4">
    <property type="entry name" value="UPF0700 TRANSMEMBRANE PROTEIN YOAK"/>
    <property type="match status" value="1"/>
</dbReference>
<dbReference type="EMBL" id="BAAARB010000009">
    <property type="protein sequence ID" value="GAA2379801.1"/>
    <property type="molecule type" value="Genomic_DNA"/>
</dbReference>
<feature type="transmembrane region" description="Helical" evidence="2">
    <location>
        <begin position="166"/>
        <end position="185"/>
    </location>
</feature>
<protein>
    <submittedName>
        <fullName evidence="3">YoaK family protein</fullName>
    </submittedName>
</protein>
<reference evidence="4" key="1">
    <citation type="journal article" date="2019" name="Int. J. Syst. Evol. Microbiol.">
        <title>The Global Catalogue of Microorganisms (GCM) 10K type strain sequencing project: providing services to taxonomists for standard genome sequencing and annotation.</title>
        <authorList>
            <consortium name="The Broad Institute Genomics Platform"/>
            <consortium name="The Broad Institute Genome Sequencing Center for Infectious Disease"/>
            <person name="Wu L."/>
            <person name="Ma J."/>
        </authorList>
    </citation>
    <scope>NUCLEOTIDE SEQUENCE [LARGE SCALE GENOMIC DNA]</scope>
    <source>
        <strain evidence="4">JCM 16227</strain>
    </source>
</reference>
<feature type="transmembrane region" description="Helical" evidence="2">
    <location>
        <begin position="135"/>
        <end position="154"/>
    </location>
</feature>
<proteinExistence type="predicted"/>
<dbReference type="RefSeq" id="WP_346076147.1">
    <property type="nucleotide sequence ID" value="NZ_BAAARB010000009.1"/>
</dbReference>
<evidence type="ECO:0000256" key="1">
    <source>
        <dbReference type="SAM" id="MobiDB-lite"/>
    </source>
</evidence>
<dbReference type="Proteomes" id="UP001501170">
    <property type="component" value="Unassembled WGS sequence"/>
</dbReference>
<evidence type="ECO:0000313" key="3">
    <source>
        <dbReference type="EMBL" id="GAA2379801.1"/>
    </source>
</evidence>
<keyword evidence="2" id="KW-0472">Membrane</keyword>
<dbReference type="InterPro" id="IPR010699">
    <property type="entry name" value="DUF1275"/>
</dbReference>
<gene>
    <name evidence="3" type="ORF">GCM10009855_19830</name>
</gene>
<comment type="caution">
    <text evidence="3">The sequence shown here is derived from an EMBL/GenBank/DDBJ whole genome shotgun (WGS) entry which is preliminary data.</text>
</comment>